<protein>
    <submittedName>
        <fullName evidence="1">Uncharacterized protein</fullName>
    </submittedName>
</protein>
<reference evidence="1" key="2">
    <citation type="submission" date="2021-04" db="EMBL/GenBank/DDBJ databases">
        <authorList>
            <person name="Chen X."/>
            <person name="Shi M."/>
            <person name="Wu W."/>
        </authorList>
    </citation>
    <scope>NUCLEOTIDE SEQUENCE</scope>
    <source>
        <strain evidence="1">Cxx6</strain>
    </source>
</reference>
<accession>A0A8F3HSZ4</accession>
<sequence>MESNEMNNQDLRSSIKATIKWDKNFTPSAYEMLINKLTNFITQDIPQNVLNSFLDIHNPFPEQLLNSFAYSARETYKNIIINTYNLPGATKSKYFNAIKDFGIYNDQMEYNTNFKENATGYLVILNNGTSFIIGQVYNMHKNEFANPKEIIHCIPP</sequence>
<reference evidence="1" key="1">
    <citation type="journal article" date="2021" name="Viruses">
        <title>Discovery and Characterization of Actively Replicating DNA and Retro-Transcribing Viruses in Lower Vertebrate Hosts Based on RNA Sequencing.</title>
        <authorList>
            <person name="Chen X.X."/>
            <person name="Wu W.C."/>
            <person name="Shi M."/>
        </authorList>
    </citation>
    <scope>NUCLEOTIDE SEQUENCE</scope>
    <source>
        <strain evidence="1">Cxx6</strain>
    </source>
</reference>
<organism evidence="1">
    <name type="scientific">Ranid herpesvirus 4</name>
    <dbReference type="NCBI Taxonomy" id="2849006"/>
    <lineage>
        <taxon>Viruses</taxon>
        <taxon>Duplodnaviria</taxon>
        <taxon>Heunggongvirae</taxon>
        <taxon>Peploviricota</taxon>
        <taxon>Herviviricetes</taxon>
        <taxon>Herpesvirales</taxon>
    </lineage>
</organism>
<proteinExistence type="predicted"/>
<dbReference type="EMBL" id="MZ244212">
    <property type="protein sequence ID" value="QWY26467.1"/>
    <property type="molecule type" value="Genomic_DNA"/>
</dbReference>
<name>A0A8F3HSZ4_9VIRU</name>
<evidence type="ECO:0000313" key="1">
    <source>
        <dbReference type="EMBL" id="QWY26467.1"/>
    </source>
</evidence>